<dbReference type="AlphaFoldDB" id="A0A7W5FLC7"/>
<dbReference type="RefSeq" id="WP_183597450.1">
    <property type="nucleotide sequence ID" value="NZ_JACHXK010000002.1"/>
</dbReference>
<evidence type="ECO:0000256" key="2">
    <source>
        <dbReference type="ARBA" id="ARBA00022801"/>
    </source>
</evidence>
<organism evidence="5 6">
    <name type="scientific">Paenibacillus phyllosphaerae</name>
    <dbReference type="NCBI Taxonomy" id="274593"/>
    <lineage>
        <taxon>Bacteria</taxon>
        <taxon>Bacillati</taxon>
        <taxon>Bacillota</taxon>
        <taxon>Bacilli</taxon>
        <taxon>Bacillales</taxon>
        <taxon>Paenibacillaceae</taxon>
        <taxon>Paenibacillus</taxon>
    </lineage>
</organism>
<reference evidence="5 6" key="1">
    <citation type="submission" date="2020-08" db="EMBL/GenBank/DDBJ databases">
        <title>Genomic Encyclopedia of Type Strains, Phase III (KMG-III): the genomes of soil and plant-associated and newly described type strains.</title>
        <authorList>
            <person name="Whitman W."/>
        </authorList>
    </citation>
    <scope>NUCLEOTIDE SEQUENCE [LARGE SCALE GENOMIC DNA]</scope>
    <source>
        <strain evidence="5 6">CECT 5862</strain>
    </source>
</reference>
<keyword evidence="3" id="KW-1133">Transmembrane helix</keyword>
<proteinExistence type="inferred from homology"/>
<sequence length="360" mass="41157">MMNVMIVMLQILLRLLVAGAGVLLIYRQVISRKIYKAHQIRSEKGIDEELVLDIGGIKQYLYIRGEDSGNPVVLFLHGGPGGPMTPMLYKYQYEWESYCTVVNWDQRNAGRTYLLNKNHADEVLATLTVDRMVEDIHEIVLYLKKRFRQESIIIMGHSWGTIIGSLFVQRYPALTSGYIGVAQVVQLDEGVERMAAEIRKRAEAQGSTKDAAAVDRLAASLRQSFVKTEKIAADLYRIAKRYYAYKPDPWMFIKTGLRSPYFSLNQLAYFSKREALQAPLAEYVSRFDLRERGVGFEVPVVMMIGEYDLHFRYMLDDYYEMIQAPSKQRHTIDDAGHDTMLEQPEAFSRALKGIVGQLAG</sequence>
<dbReference type="Pfam" id="PF00561">
    <property type="entry name" value="Abhydrolase_1"/>
    <property type="match status" value="1"/>
</dbReference>
<dbReference type="PANTHER" id="PTHR43194:SF2">
    <property type="entry name" value="PEROXISOMAL MEMBRANE PROTEIN LPX1"/>
    <property type="match status" value="1"/>
</dbReference>
<keyword evidence="6" id="KW-1185">Reference proteome</keyword>
<keyword evidence="2" id="KW-0378">Hydrolase</keyword>
<dbReference type="InterPro" id="IPR002410">
    <property type="entry name" value="Peptidase_S33"/>
</dbReference>
<comment type="caution">
    <text evidence="5">The sequence shown here is derived from an EMBL/GenBank/DDBJ whole genome shotgun (WGS) entry which is preliminary data.</text>
</comment>
<evidence type="ECO:0000256" key="3">
    <source>
        <dbReference type="SAM" id="Phobius"/>
    </source>
</evidence>
<protein>
    <submittedName>
        <fullName evidence="5">Pimeloyl-ACP methyl ester carboxylesterase</fullName>
    </submittedName>
</protein>
<evidence type="ECO:0000259" key="4">
    <source>
        <dbReference type="Pfam" id="PF00561"/>
    </source>
</evidence>
<feature type="transmembrane region" description="Helical" evidence="3">
    <location>
        <begin position="6"/>
        <end position="26"/>
    </location>
</feature>
<dbReference type="EMBL" id="JACHXK010000002">
    <property type="protein sequence ID" value="MBB3108852.1"/>
    <property type="molecule type" value="Genomic_DNA"/>
</dbReference>
<dbReference type="InterPro" id="IPR050228">
    <property type="entry name" value="Carboxylesterase_BioH"/>
</dbReference>
<dbReference type="InterPro" id="IPR000073">
    <property type="entry name" value="AB_hydrolase_1"/>
</dbReference>
<dbReference type="GO" id="GO:0006508">
    <property type="term" value="P:proteolysis"/>
    <property type="evidence" value="ECO:0007669"/>
    <property type="project" value="InterPro"/>
</dbReference>
<evidence type="ECO:0000313" key="6">
    <source>
        <dbReference type="Proteomes" id="UP000570361"/>
    </source>
</evidence>
<accession>A0A7W5FLC7</accession>
<comment type="similarity">
    <text evidence="1">Belongs to the peptidase S33 family.</text>
</comment>
<dbReference type="PRINTS" id="PR00793">
    <property type="entry name" value="PROAMNOPTASE"/>
</dbReference>
<feature type="domain" description="AB hydrolase-1" evidence="4">
    <location>
        <begin position="71"/>
        <end position="343"/>
    </location>
</feature>
<dbReference type="InterPro" id="IPR029058">
    <property type="entry name" value="AB_hydrolase_fold"/>
</dbReference>
<keyword evidence="3" id="KW-0472">Membrane</keyword>
<dbReference type="Proteomes" id="UP000570361">
    <property type="component" value="Unassembled WGS sequence"/>
</dbReference>
<dbReference type="PANTHER" id="PTHR43194">
    <property type="entry name" value="HYDROLASE ALPHA/BETA FOLD FAMILY"/>
    <property type="match status" value="1"/>
</dbReference>
<evidence type="ECO:0000313" key="5">
    <source>
        <dbReference type="EMBL" id="MBB3108852.1"/>
    </source>
</evidence>
<keyword evidence="3" id="KW-0812">Transmembrane</keyword>
<dbReference type="GO" id="GO:0004177">
    <property type="term" value="F:aminopeptidase activity"/>
    <property type="evidence" value="ECO:0007669"/>
    <property type="project" value="UniProtKB-EC"/>
</dbReference>
<dbReference type="SUPFAM" id="SSF53474">
    <property type="entry name" value="alpha/beta-Hydrolases"/>
    <property type="match status" value="1"/>
</dbReference>
<evidence type="ECO:0000256" key="1">
    <source>
        <dbReference type="ARBA" id="ARBA00010088"/>
    </source>
</evidence>
<name>A0A7W5FLC7_9BACL</name>
<dbReference type="Gene3D" id="3.40.50.1820">
    <property type="entry name" value="alpha/beta hydrolase"/>
    <property type="match status" value="1"/>
</dbReference>
<gene>
    <name evidence="5" type="ORF">FHS18_000904</name>
</gene>